<evidence type="ECO:0000256" key="16">
    <source>
        <dbReference type="ARBA" id="ARBA00023136"/>
    </source>
</evidence>
<keyword evidence="14" id="KW-0830">Ubiquinone</keyword>
<dbReference type="GO" id="GO:0006120">
    <property type="term" value="P:mitochondrial electron transport, NADH to ubiquinone"/>
    <property type="evidence" value="ECO:0007669"/>
    <property type="project" value="TreeGrafter"/>
</dbReference>
<evidence type="ECO:0000259" key="20">
    <source>
        <dbReference type="Pfam" id="PF00361"/>
    </source>
</evidence>
<evidence type="ECO:0000256" key="10">
    <source>
        <dbReference type="ARBA" id="ARBA00022967"/>
    </source>
</evidence>
<gene>
    <name evidence="21" type="primary">nad2</name>
</gene>
<dbReference type="PANTHER" id="PTHR46552">
    <property type="entry name" value="NADH-UBIQUINONE OXIDOREDUCTASE CHAIN 2"/>
    <property type="match status" value="1"/>
</dbReference>
<keyword evidence="9" id="KW-0999">Mitochondrion inner membrane</keyword>
<dbReference type="GO" id="GO:0008137">
    <property type="term" value="F:NADH dehydrogenase (ubiquinone) activity"/>
    <property type="evidence" value="ECO:0007669"/>
    <property type="project" value="UniProtKB-EC"/>
</dbReference>
<dbReference type="InterPro" id="IPR001750">
    <property type="entry name" value="ND/Mrp_TM"/>
</dbReference>
<keyword evidence="12 19" id="KW-1133">Transmembrane helix</keyword>
<feature type="transmembrane region" description="Helical" evidence="19">
    <location>
        <begin position="57"/>
        <end position="77"/>
    </location>
</feature>
<evidence type="ECO:0000256" key="5">
    <source>
        <dbReference type="ARBA" id="ARBA00021008"/>
    </source>
</evidence>
<evidence type="ECO:0000256" key="17">
    <source>
        <dbReference type="ARBA" id="ARBA00031028"/>
    </source>
</evidence>
<feature type="transmembrane region" description="Helical" evidence="19">
    <location>
        <begin position="227"/>
        <end position="253"/>
    </location>
</feature>
<feature type="transmembrane region" description="Helical" evidence="19">
    <location>
        <begin position="89"/>
        <end position="107"/>
    </location>
</feature>
<evidence type="ECO:0000256" key="19">
    <source>
        <dbReference type="SAM" id="Phobius"/>
    </source>
</evidence>
<dbReference type="PANTHER" id="PTHR46552:SF1">
    <property type="entry name" value="NADH-UBIQUINONE OXIDOREDUCTASE CHAIN 2"/>
    <property type="match status" value="1"/>
</dbReference>
<sequence length="317" mass="38547">MFSWMKMLSYMMMFMSFMVVLSSDSYFFMWVSFELNLVSFCYIMWEGKLFSSINSMMKYYIIQSFSSMIFLISLIISESIQFFNLSMNFLSLMMIFKMGMFPFMFWLSEVVEGMSWESLIMFFTGQKVIPFYVMTLMDFYYMSIIIIMSIFTGIIMMFNQMSLRKFLVYSSLVHSSWMMSSIEVGLMVWIIYLFIYFMMMSSFYLWKNLDSFFQLKYLKMDDLMMILIIFFNLSGLPPFLGFLSKMFIMFYMWNYNFSILVYLIMGSIIGSYIYLNYMVMMFFLKNYKISKNNKKMKYKLFFMMLSYTLFISLLFFF</sequence>
<keyword evidence="10" id="KW-1278">Translocase</keyword>
<feature type="domain" description="NADH:quinone oxidoreductase/Mrp antiporter transmembrane" evidence="20">
    <location>
        <begin position="23"/>
        <end position="269"/>
    </location>
</feature>
<keyword evidence="7" id="KW-0679">Respiratory chain</keyword>
<dbReference type="EMBL" id="OR002188">
    <property type="protein sequence ID" value="WYM44991.1"/>
    <property type="molecule type" value="Genomic_DNA"/>
</dbReference>
<evidence type="ECO:0000256" key="4">
    <source>
        <dbReference type="ARBA" id="ARBA00012944"/>
    </source>
</evidence>
<name>A0AAU6QE04_9ACAR</name>
<organism evidence="21">
    <name type="scientific">Laelaps chini</name>
    <dbReference type="NCBI Taxonomy" id="2902761"/>
    <lineage>
        <taxon>Eukaryota</taxon>
        <taxon>Metazoa</taxon>
        <taxon>Ecdysozoa</taxon>
        <taxon>Arthropoda</taxon>
        <taxon>Chelicerata</taxon>
        <taxon>Arachnida</taxon>
        <taxon>Acari</taxon>
        <taxon>Parasitiformes</taxon>
        <taxon>Mesostigmata</taxon>
        <taxon>Gamasina</taxon>
        <taxon>Dermanyssoidea</taxon>
        <taxon>Laelapidae</taxon>
        <taxon>Laelaps</taxon>
    </lineage>
</organism>
<feature type="transmembrane region" description="Helical" evidence="19">
    <location>
        <begin position="259"/>
        <end position="284"/>
    </location>
</feature>
<dbReference type="AlphaFoldDB" id="A0AAU6QE04"/>
<evidence type="ECO:0000256" key="9">
    <source>
        <dbReference type="ARBA" id="ARBA00022792"/>
    </source>
</evidence>
<evidence type="ECO:0000313" key="21">
    <source>
        <dbReference type="EMBL" id="WYM44991.1"/>
    </source>
</evidence>
<keyword evidence="8 19" id="KW-0812">Transmembrane</keyword>
<dbReference type="InterPro" id="IPR050175">
    <property type="entry name" value="Complex_I_Subunit_2"/>
</dbReference>
<dbReference type="EC" id="7.1.1.2" evidence="4"/>
<keyword evidence="15 21" id="KW-0496">Mitochondrion</keyword>
<evidence type="ECO:0000256" key="11">
    <source>
        <dbReference type="ARBA" id="ARBA00022982"/>
    </source>
</evidence>
<keyword evidence="13" id="KW-0520">NAD</keyword>
<feature type="transmembrane region" description="Helical" evidence="19">
    <location>
        <begin position="188"/>
        <end position="206"/>
    </location>
</feature>
<reference evidence="21" key="1">
    <citation type="submission" date="2023-05" db="EMBL/GenBank/DDBJ databases">
        <authorList>
            <person name="Yuan B."/>
            <person name="He G."/>
            <person name="Dong W."/>
        </authorList>
    </citation>
    <scope>NUCLEOTIDE SEQUENCE</scope>
</reference>
<feature type="transmembrane region" description="Helical" evidence="19">
    <location>
        <begin position="296"/>
        <end position="316"/>
    </location>
</feature>
<geneLocation type="mitochondrion" evidence="21"/>
<keyword evidence="11" id="KW-0249">Electron transport</keyword>
<proteinExistence type="inferred from homology"/>
<evidence type="ECO:0000256" key="18">
    <source>
        <dbReference type="ARBA" id="ARBA00049551"/>
    </source>
</evidence>
<comment type="catalytic activity">
    <reaction evidence="18">
        <text>a ubiquinone + NADH + 5 H(+)(in) = a ubiquinol + NAD(+) + 4 H(+)(out)</text>
        <dbReference type="Rhea" id="RHEA:29091"/>
        <dbReference type="Rhea" id="RHEA-COMP:9565"/>
        <dbReference type="Rhea" id="RHEA-COMP:9566"/>
        <dbReference type="ChEBI" id="CHEBI:15378"/>
        <dbReference type="ChEBI" id="CHEBI:16389"/>
        <dbReference type="ChEBI" id="CHEBI:17976"/>
        <dbReference type="ChEBI" id="CHEBI:57540"/>
        <dbReference type="ChEBI" id="CHEBI:57945"/>
        <dbReference type="EC" id="7.1.1.2"/>
    </reaction>
</comment>
<evidence type="ECO:0000256" key="6">
    <source>
        <dbReference type="ARBA" id="ARBA00022448"/>
    </source>
</evidence>
<keyword evidence="6" id="KW-0813">Transport</keyword>
<keyword evidence="16 19" id="KW-0472">Membrane</keyword>
<dbReference type="Pfam" id="PF00361">
    <property type="entry name" value="Proton_antipo_M"/>
    <property type="match status" value="1"/>
</dbReference>
<protein>
    <recommendedName>
        <fullName evidence="5">NADH-ubiquinone oxidoreductase chain 2</fullName>
        <ecNumber evidence="4">7.1.1.2</ecNumber>
    </recommendedName>
    <alternativeName>
        <fullName evidence="17">NADH dehydrogenase subunit 2</fullName>
    </alternativeName>
</protein>
<accession>A0AAU6QE04</accession>
<evidence type="ECO:0000256" key="3">
    <source>
        <dbReference type="ARBA" id="ARBA00007012"/>
    </source>
</evidence>
<evidence type="ECO:0000256" key="15">
    <source>
        <dbReference type="ARBA" id="ARBA00023128"/>
    </source>
</evidence>
<evidence type="ECO:0000256" key="7">
    <source>
        <dbReference type="ARBA" id="ARBA00022660"/>
    </source>
</evidence>
<dbReference type="GO" id="GO:0005743">
    <property type="term" value="C:mitochondrial inner membrane"/>
    <property type="evidence" value="ECO:0007669"/>
    <property type="project" value="UniProtKB-SubCell"/>
</dbReference>
<comment type="subcellular location">
    <subcellularLocation>
        <location evidence="2">Mitochondrion inner membrane</location>
        <topology evidence="2">Multi-pass membrane protein</topology>
    </subcellularLocation>
</comment>
<comment type="similarity">
    <text evidence="3">Belongs to the complex I subunit 2 family.</text>
</comment>
<evidence type="ECO:0000256" key="2">
    <source>
        <dbReference type="ARBA" id="ARBA00004448"/>
    </source>
</evidence>
<evidence type="ECO:0000256" key="1">
    <source>
        <dbReference type="ARBA" id="ARBA00003257"/>
    </source>
</evidence>
<feature type="transmembrane region" description="Helical" evidence="19">
    <location>
        <begin position="12"/>
        <end position="45"/>
    </location>
</feature>
<evidence type="ECO:0000256" key="13">
    <source>
        <dbReference type="ARBA" id="ARBA00023027"/>
    </source>
</evidence>
<evidence type="ECO:0000256" key="14">
    <source>
        <dbReference type="ARBA" id="ARBA00023075"/>
    </source>
</evidence>
<feature type="transmembrane region" description="Helical" evidence="19">
    <location>
        <begin position="139"/>
        <end position="159"/>
    </location>
</feature>
<evidence type="ECO:0000256" key="8">
    <source>
        <dbReference type="ARBA" id="ARBA00022692"/>
    </source>
</evidence>
<evidence type="ECO:0000256" key="12">
    <source>
        <dbReference type="ARBA" id="ARBA00022989"/>
    </source>
</evidence>
<comment type="function">
    <text evidence="1">Core subunit of the mitochondrial membrane respiratory chain NADH dehydrogenase (Complex I) that is believed to belong to the minimal assembly required for catalysis. Complex I functions in the transfer of electrons from NADH to the respiratory chain. The immediate electron acceptor for the enzyme is believed to be ubiquinone.</text>
</comment>